<dbReference type="EMBL" id="AP018553">
    <property type="protein sequence ID" value="BBD72980.1"/>
    <property type="molecule type" value="Genomic_DNA"/>
</dbReference>
<dbReference type="Proteomes" id="UP000616143">
    <property type="component" value="Unassembled WGS sequence"/>
</dbReference>
<dbReference type="RefSeq" id="WP_126450167.1">
    <property type="nucleotide sequence ID" value="NZ_AP018553.1"/>
</dbReference>
<dbReference type="PANTHER" id="PTHR48081:SF8">
    <property type="entry name" value="ALPHA_BETA HYDROLASE FOLD-3 DOMAIN-CONTAINING PROTEIN-RELATED"/>
    <property type="match status" value="1"/>
</dbReference>
<dbReference type="InterPro" id="IPR033140">
    <property type="entry name" value="Lipase_GDXG_put_SER_AS"/>
</dbReference>
<dbReference type="Proteomes" id="UP000276741">
    <property type="component" value="Chromosome"/>
</dbReference>
<keyword evidence="2 4" id="KW-0378">Hydrolase</keyword>
<dbReference type="KEGG" id="sacd:HS1genome_1369"/>
<reference evidence="4" key="3">
    <citation type="journal article" date="2019" name="BMC Res. Notes">
        <title>Complete genome sequence of the Sulfodiicoccus acidiphilus strain HS-1T, the first crenarchaeon that lacks polB3, isolated from an acidic hot spring in Ohwaku-dani, Hakone, Japan.</title>
        <authorList>
            <person name="Sakai H.D."/>
            <person name="Kurosawa N."/>
        </authorList>
    </citation>
    <scope>NUCLEOTIDE SEQUENCE</scope>
    <source>
        <strain evidence="4">HS-1</strain>
    </source>
</reference>
<organism evidence="4 6">
    <name type="scientific">Sulfodiicoccus acidiphilus</name>
    <dbReference type="NCBI Taxonomy" id="1670455"/>
    <lineage>
        <taxon>Archaea</taxon>
        <taxon>Thermoproteota</taxon>
        <taxon>Thermoprotei</taxon>
        <taxon>Sulfolobales</taxon>
        <taxon>Sulfolobaceae</taxon>
        <taxon>Sulfodiicoccus</taxon>
    </lineage>
</organism>
<dbReference type="EMBL" id="BMQS01000002">
    <property type="protein sequence ID" value="GGT87582.1"/>
    <property type="molecule type" value="Genomic_DNA"/>
</dbReference>
<proteinExistence type="inferred from homology"/>
<reference evidence="5" key="4">
    <citation type="submission" date="2020-09" db="EMBL/GenBank/DDBJ databases">
        <authorList>
            <person name="Sun Q."/>
            <person name="Ohkuma M."/>
        </authorList>
    </citation>
    <scope>NUCLEOTIDE SEQUENCE</scope>
    <source>
        <strain evidence="5">JCM 31740</strain>
    </source>
</reference>
<evidence type="ECO:0000313" key="4">
    <source>
        <dbReference type="EMBL" id="BBD72980.1"/>
    </source>
</evidence>
<reference evidence="5" key="1">
    <citation type="journal article" date="2014" name="Int. J. Syst. Evol. Microbiol.">
        <title>Complete genome sequence of Corynebacterium casei LMG S-19264T (=DSM 44701T), isolated from a smear-ripened cheese.</title>
        <authorList>
            <consortium name="US DOE Joint Genome Institute (JGI-PGF)"/>
            <person name="Walter F."/>
            <person name="Albersmeier A."/>
            <person name="Kalinowski J."/>
            <person name="Ruckert C."/>
        </authorList>
    </citation>
    <scope>NUCLEOTIDE SEQUENCE</scope>
    <source>
        <strain evidence="5">JCM 31740</strain>
    </source>
</reference>
<dbReference type="InterPro" id="IPR029058">
    <property type="entry name" value="AB_hydrolase_fold"/>
</dbReference>
<evidence type="ECO:0000256" key="2">
    <source>
        <dbReference type="ARBA" id="ARBA00022801"/>
    </source>
</evidence>
<dbReference type="OrthoDB" id="33195at2157"/>
<sequence length="310" mass="34102">MPLEPGLIKILEAYKLLPPTSTQNLAEARKAFDQGSLLTFTYKAPLRNVEDIKVMGSQAEIPVRLYYPHNLPEKAGLTIYYHGGGFVFGNINTYDNLCRAIAYSCNCVVASVDYRLAPENKFPAAVIDSFDVLKWARDEAGEMSISSIAVAGDSAGGNLAAVVSIMARDSGIPLKEQVLIYPATDFATETPSVTEFGEGLFLTREMMRWFGEQYLNRGSEILDPRVSPARADDLSRLPPALVITAEYDPLRDQGEIYAAKLRKAGVEVVNVRYGGQIHGFLSFWDVTPAASQAVAEIGSYLHRAFYGWET</sequence>
<dbReference type="InterPro" id="IPR013094">
    <property type="entry name" value="AB_hydrolase_3"/>
</dbReference>
<dbReference type="GO" id="GO:0016787">
    <property type="term" value="F:hydrolase activity"/>
    <property type="evidence" value="ECO:0007669"/>
    <property type="project" value="UniProtKB-KW"/>
</dbReference>
<dbReference type="PROSITE" id="PS01174">
    <property type="entry name" value="LIPASE_GDXG_SER"/>
    <property type="match status" value="1"/>
</dbReference>
<dbReference type="Gene3D" id="3.40.50.1820">
    <property type="entry name" value="alpha/beta hydrolase"/>
    <property type="match status" value="1"/>
</dbReference>
<dbReference type="InterPro" id="IPR050300">
    <property type="entry name" value="GDXG_lipolytic_enzyme"/>
</dbReference>
<dbReference type="AlphaFoldDB" id="A0A348B478"/>
<evidence type="ECO:0000256" key="1">
    <source>
        <dbReference type="ARBA" id="ARBA00010515"/>
    </source>
</evidence>
<dbReference type="Pfam" id="PF07859">
    <property type="entry name" value="Abhydrolase_3"/>
    <property type="match status" value="1"/>
</dbReference>
<feature type="domain" description="Alpha/beta hydrolase fold-3" evidence="3">
    <location>
        <begin position="79"/>
        <end position="281"/>
    </location>
</feature>
<evidence type="ECO:0000259" key="3">
    <source>
        <dbReference type="Pfam" id="PF07859"/>
    </source>
</evidence>
<protein>
    <submittedName>
        <fullName evidence="4">Alpha/beta hydrolase</fullName>
    </submittedName>
</protein>
<dbReference type="PANTHER" id="PTHR48081">
    <property type="entry name" value="AB HYDROLASE SUPERFAMILY PROTEIN C4A8.06C"/>
    <property type="match status" value="1"/>
</dbReference>
<name>A0A348B478_9CREN</name>
<dbReference type="FunFam" id="3.40.50.1820:FF:000089">
    <property type="entry name" value="Alpha/beta hydrolase"/>
    <property type="match status" value="1"/>
</dbReference>
<dbReference type="SUPFAM" id="SSF53474">
    <property type="entry name" value="alpha/beta-Hydrolases"/>
    <property type="match status" value="1"/>
</dbReference>
<gene>
    <name evidence="5" type="ORF">GCM10007116_01870</name>
    <name evidence="4" type="ORF">HS1genome_1369</name>
</gene>
<evidence type="ECO:0000313" key="6">
    <source>
        <dbReference type="Proteomes" id="UP000276741"/>
    </source>
</evidence>
<accession>A0A348B478</accession>
<comment type="similarity">
    <text evidence="1">Belongs to the 'GDXG' lipolytic enzyme family.</text>
</comment>
<dbReference type="GeneID" id="38666886"/>
<keyword evidence="6" id="KW-1185">Reference proteome</keyword>
<evidence type="ECO:0000313" key="5">
    <source>
        <dbReference type="EMBL" id="GGT87582.1"/>
    </source>
</evidence>
<reference evidence="6" key="2">
    <citation type="submission" date="2018-04" db="EMBL/GenBank/DDBJ databases">
        <title>Complete genome sequence of Sulfodiicoccus acidiphilus strain HS-1.</title>
        <authorList>
            <person name="Sakai H.D."/>
            <person name="Kurosawa N."/>
        </authorList>
    </citation>
    <scope>NUCLEOTIDE SEQUENCE [LARGE SCALE GENOMIC DNA]</scope>
    <source>
        <strain evidence="6">HS-1</strain>
    </source>
</reference>